<accession>A0A3Q3FQP0</accession>
<proteinExistence type="predicted"/>
<organism evidence="1 2">
    <name type="scientific">Labrus bergylta</name>
    <name type="common">ballan wrasse</name>
    <dbReference type="NCBI Taxonomy" id="56723"/>
    <lineage>
        <taxon>Eukaryota</taxon>
        <taxon>Metazoa</taxon>
        <taxon>Chordata</taxon>
        <taxon>Craniata</taxon>
        <taxon>Vertebrata</taxon>
        <taxon>Euteleostomi</taxon>
        <taxon>Actinopterygii</taxon>
        <taxon>Neopterygii</taxon>
        <taxon>Teleostei</taxon>
        <taxon>Neoteleostei</taxon>
        <taxon>Acanthomorphata</taxon>
        <taxon>Eupercaria</taxon>
        <taxon>Labriformes</taxon>
        <taxon>Labridae</taxon>
        <taxon>Labrus</taxon>
    </lineage>
</organism>
<reference evidence="1" key="1">
    <citation type="submission" date="2025-08" db="UniProtKB">
        <authorList>
            <consortium name="Ensembl"/>
        </authorList>
    </citation>
    <scope>IDENTIFICATION</scope>
</reference>
<dbReference type="GeneTree" id="ENSGT01060000249537"/>
<dbReference type="Ensembl" id="ENSLBET00000022366.1">
    <property type="protein sequence ID" value="ENSLBEP00000021233.1"/>
    <property type="gene ID" value="ENSLBEG00000016313.1"/>
</dbReference>
<name>A0A3Q3FQP0_9LABR</name>
<protein>
    <submittedName>
        <fullName evidence="1">Uncharacterized protein</fullName>
    </submittedName>
</protein>
<sequence>CSVCVRAGQCVLGGAADSPGCSPPADGRLCVSVGVYEPAPAAADLPLPATFCEHAVSEHAVSEHVVCEHAVSEHVVSEHVVCEHAVSEHVVCEHAVSEHVVCEHVVSEHVVFCEHVVCEHVVCEHVVCEHVVSEHVLSRLLCGQLENKELKEVEQRGHGAQCINIKPICTFAASMEMMATAILCMFWSSWLQSHCITSLAASNLRHTTREHIPLP</sequence>
<dbReference type="STRING" id="56723.ENSLBEP00000021233"/>
<keyword evidence="2" id="KW-1185">Reference proteome</keyword>
<dbReference type="Proteomes" id="UP000261660">
    <property type="component" value="Unplaced"/>
</dbReference>
<evidence type="ECO:0000313" key="2">
    <source>
        <dbReference type="Proteomes" id="UP000261660"/>
    </source>
</evidence>
<dbReference type="InParanoid" id="A0A3Q3FQP0"/>
<reference evidence="1" key="2">
    <citation type="submission" date="2025-09" db="UniProtKB">
        <authorList>
            <consortium name="Ensembl"/>
        </authorList>
    </citation>
    <scope>IDENTIFICATION</scope>
</reference>
<dbReference type="AlphaFoldDB" id="A0A3Q3FQP0"/>
<evidence type="ECO:0000313" key="1">
    <source>
        <dbReference type="Ensembl" id="ENSLBEP00000021233.1"/>
    </source>
</evidence>